<feature type="compositionally biased region" description="Low complexity" evidence="1">
    <location>
        <begin position="1"/>
        <end position="13"/>
    </location>
</feature>
<reference evidence="2" key="1">
    <citation type="submission" date="2022-03" db="EMBL/GenBank/DDBJ databases">
        <authorList>
            <person name="Lindestad O."/>
        </authorList>
    </citation>
    <scope>NUCLEOTIDE SEQUENCE</scope>
</reference>
<evidence type="ECO:0000313" key="2">
    <source>
        <dbReference type="EMBL" id="CAH2232557.1"/>
    </source>
</evidence>
<proteinExistence type="predicted"/>
<dbReference type="Proteomes" id="UP000838756">
    <property type="component" value="Unassembled WGS sequence"/>
</dbReference>
<evidence type="ECO:0000313" key="3">
    <source>
        <dbReference type="Proteomes" id="UP000838756"/>
    </source>
</evidence>
<organism evidence="2 3">
    <name type="scientific">Pararge aegeria aegeria</name>
    <dbReference type="NCBI Taxonomy" id="348720"/>
    <lineage>
        <taxon>Eukaryota</taxon>
        <taxon>Metazoa</taxon>
        <taxon>Ecdysozoa</taxon>
        <taxon>Arthropoda</taxon>
        <taxon>Hexapoda</taxon>
        <taxon>Insecta</taxon>
        <taxon>Pterygota</taxon>
        <taxon>Neoptera</taxon>
        <taxon>Endopterygota</taxon>
        <taxon>Lepidoptera</taxon>
        <taxon>Glossata</taxon>
        <taxon>Ditrysia</taxon>
        <taxon>Papilionoidea</taxon>
        <taxon>Nymphalidae</taxon>
        <taxon>Satyrinae</taxon>
        <taxon>Satyrini</taxon>
        <taxon>Parargina</taxon>
        <taxon>Pararge</taxon>
    </lineage>
</organism>
<protein>
    <submittedName>
        <fullName evidence="2">Jg22656 protein</fullName>
    </submittedName>
</protein>
<name>A0A8S4R6T9_9NEOP</name>
<gene>
    <name evidence="2" type="primary">jg22656</name>
    <name evidence="2" type="ORF">PAEG_LOCUS10789</name>
</gene>
<accession>A0A8S4R6T9</accession>
<dbReference type="EMBL" id="CAKXAJ010024904">
    <property type="protein sequence ID" value="CAH2232557.1"/>
    <property type="molecule type" value="Genomic_DNA"/>
</dbReference>
<comment type="caution">
    <text evidence="2">The sequence shown here is derived from an EMBL/GenBank/DDBJ whole genome shotgun (WGS) entry which is preliminary data.</text>
</comment>
<sequence>MSGAGAEAGARPGAPRPTPPASLASPRNAALNSRSPGNHQRFSAARARTSPKFGSDVVLARPSCVFEYDF</sequence>
<evidence type="ECO:0000256" key="1">
    <source>
        <dbReference type="SAM" id="MobiDB-lite"/>
    </source>
</evidence>
<feature type="region of interest" description="Disordered" evidence="1">
    <location>
        <begin position="1"/>
        <end position="53"/>
    </location>
</feature>
<keyword evidence="3" id="KW-1185">Reference proteome</keyword>
<dbReference type="AlphaFoldDB" id="A0A8S4R6T9"/>
<feature type="compositionally biased region" description="Polar residues" evidence="1">
    <location>
        <begin position="30"/>
        <end position="41"/>
    </location>
</feature>